<dbReference type="PANTHER" id="PTHR43214">
    <property type="entry name" value="TWO-COMPONENT RESPONSE REGULATOR"/>
    <property type="match status" value="1"/>
</dbReference>
<dbReference type="InterPro" id="IPR000792">
    <property type="entry name" value="Tscrpt_reg_LuxR_C"/>
</dbReference>
<dbReference type="PROSITE" id="PS50043">
    <property type="entry name" value="HTH_LUXR_2"/>
    <property type="match status" value="1"/>
</dbReference>
<evidence type="ECO:0000259" key="4">
    <source>
        <dbReference type="PROSITE" id="PS50043"/>
    </source>
</evidence>
<keyword evidence="1 3" id="KW-0597">Phosphoprotein</keyword>
<dbReference type="OrthoDB" id="9796655at2"/>
<dbReference type="Gene3D" id="3.40.50.2300">
    <property type="match status" value="1"/>
</dbReference>
<accession>A0A4R7P0U7</accession>
<reference evidence="6 7" key="1">
    <citation type="submission" date="2019-03" db="EMBL/GenBank/DDBJ databases">
        <title>Genomic Encyclopedia of Type Strains, Phase IV (KMG-IV): sequencing the most valuable type-strain genomes for metagenomic binning, comparative biology and taxonomic classification.</title>
        <authorList>
            <person name="Goeker M."/>
        </authorList>
    </citation>
    <scope>NUCLEOTIDE SEQUENCE [LARGE SCALE GENOMIC DNA]</scope>
    <source>
        <strain evidence="6 7">DSM 26377</strain>
    </source>
</reference>
<dbReference type="RefSeq" id="WP_133883008.1">
    <property type="nucleotide sequence ID" value="NZ_MWIN01000009.1"/>
</dbReference>
<evidence type="ECO:0000256" key="3">
    <source>
        <dbReference type="PROSITE-ProRule" id="PRU00169"/>
    </source>
</evidence>
<feature type="modified residue" description="4-aspartylphosphate" evidence="3">
    <location>
        <position position="58"/>
    </location>
</feature>
<dbReference type="Proteomes" id="UP000295341">
    <property type="component" value="Unassembled WGS sequence"/>
</dbReference>
<evidence type="ECO:0000259" key="5">
    <source>
        <dbReference type="PROSITE" id="PS50110"/>
    </source>
</evidence>
<dbReference type="PROSITE" id="PS50110">
    <property type="entry name" value="RESPONSE_REGULATORY"/>
    <property type="match status" value="1"/>
</dbReference>
<dbReference type="CDD" id="cd06170">
    <property type="entry name" value="LuxR_C_like"/>
    <property type="match status" value="1"/>
</dbReference>
<dbReference type="PRINTS" id="PR00038">
    <property type="entry name" value="HTHLUXR"/>
</dbReference>
<dbReference type="InterPro" id="IPR058245">
    <property type="entry name" value="NreC/VraR/RcsB-like_REC"/>
</dbReference>
<dbReference type="InterPro" id="IPR001789">
    <property type="entry name" value="Sig_transdc_resp-reg_receiver"/>
</dbReference>
<dbReference type="Pfam" id="PF00196">
    <property type="entry name" value="GerE"/>
    <property type="match status" value="1"/>
</dbReference>
<dbReference type="CDD" id="cd17535">
    <property type="entry name" value="REC_NarL-like"/>
    <property type="match status" value="1"/>
</dbReference>
<feature type="domain" description="HTH luxR-type" evidence="4">
    <location>
        <begin position="147"/>
        <end position="212"/>
    </location>
</feature>
<dbReference type="AlphaFoldDB" id="A0A4R7P0U7"/>
<evidence type="ECO:0000256" key="1">
    <source>
        <dbReference type="ARBA" id="ARBA00022553"/>
    </source>
</evidence>
<evidence type="ECO:0000313" key="6">
    <source>
        <dbReference type="EMBL" id="TDU26849.1"/>
    </source>
</evidence>
<dbReference type="GO" id="GO:0000160">
    <property type="term" value="P:phosphorelay signal transduction system"/>
    <property type="evidence" value="ECO:0007669"/>
    <property type="project" value="InterPro"/>
</dbReference>
<proteinExistence type="predicted"/>
<dbReference type="SMART" id="SM00448">
    <property type="entry name" value="REC"/>
    <property type="match status" value="1"/>
</dbReference>
<feature type="domain" description="Response regulatory" evidence="5">
    <location>
        <begin position="5"/>
        <end position="123"/>
    </location>
</feature>
<dbReference type="InterPro" id="IPR016032">
    <property type="entry name" value="Sig_transdc_resp-reg_C-effctor"/>
</dbReference>
<protein>
    <submittedName>
        <fullName evidence="6">LuxR family two component transcriptional regulator</fullName>
    </submittedName>
</protein>
<dbReference type="GO" id="GO:0003677">
    <property type="term" value="F:DNA binding"/>
    <property type="evidence" value="ECO:0007669"/>
    <property type="project" value="UniProtKB-KW"/>
</dbReference>
<sequence length="215" mass="23384">MTPTSVFLIDDHHVLRQAIARMLDQESDITVVGQAGDARSGIRTMETLQPYPEIVIVDLKMPGQSGMSAIVEIMQAHPGTKIIVFTMYDNPGYVWSTMNAGARGYILKSASGSDLLRAVRSVANGGAYLQAEITMPLLKRLVQDARAADDRGTLSVREMHILEALAEGLSNKMIAKSLSITEETVKSHLKKIYEKLGAADRAHAVAIALRQQLIG</sequence>
<evidence type="ECO:0000256" key="2">
    <source>
        <dbReference type="ARBA" id="ARBA00023125"/>
    </source>
</evidence>
<dbReference type="InterPro" id="IPR011006">
    <property type="entry name" value="CheY-like_superfamily"/>
</dbReference>
<dbReference type="SUPFAM" id="SSF46894">
    <property type="entry name" value="C-terminal effector domain of the bipartite response regulators"/>
    <property type="match status" value="1"/>
</dbReference>
<dbReference type="EMBL" id="SOBT01000010">
    <property type="protein sequence ID" value="TDU26849.1"/>
    <property type="molecule type" value="Genomic_DNA"/>
</dbReference>
<evidence type="ECO:0000313" key="7">
    <source>
        <dbReference type="Proteomes" id="UP000295341"/>
    </source>
</evidence>
<keyword evidence="2" id="KW-0238">DNA-binding</keyword>
<dbReference type="Pfam" id="PF00072">
    <property type="entry name" value="Response_reg"/>
    <property type="match status" value="1"/>
</dbReference>
<keyword evidence="7" id="KW-1185">Reference proteome</keyword>
<dbReference type="InterPro" id="IPR039420">
    <property type="entry name" value="WalR-like"/>
</dbReference>
<dbReference type="SMART" id="SM00421">
    <property type="entry name" value="HTH_LUXR"/>
    <property type="match status" value="1"/>
</dbReference>
<organism evidence="6 7">
    <name type="scientific">Panacagrimonas perspica</name>
    <dbReference type="NCBI Taxonomy" id="381431"/>
    <lineage>
        <taxon>Bacteria</taxon>
        <taxon>Pseudomonadati</taxon>
        <taxon>Pseudomonadota</taxon>
        <taxon>Gammaproteobacteria</taxon>
        <taxon>Nevskiales</taxon>
        <taxon>Nevskiaceae</taxon>
        <taxon>Panacagrimonas</taxon>
    </lineage>
</organism>
<name>A0A4R7P0U7_9GAMM</name>
<dbReference type="GO" id="GO:0006355">
    <property type="term" value="P:regulation of DNA-templated transcription"/>
    <property type="evidence" value="ECO:0007669"/>
    <property type="project" value="InterPro"/>
</dbReference>
<dbReference type="SUPFAM" id="SSF52172">
    <property type="entry name" value="CheY-like"/>
    <property type="match status" value="1"/>
</dbReference>
<comment type="caution">
    <text evidence="6">The sequence shown here is derived from an EMBL/GenBank/DDBJ whole genome shotgun (WGS) entry which is preliminary data.</text>
</comment>
<gene>
    <name evidence="6" type="ORF">DFR24_3880</name>
</gene>